<evidence type="ECO:0000256" key="6">
    <source>
        <dbReference type="PIRSR" id="PIRSR038994-1"/>
    </source>
</evidence>
<accession>A0AAW9HU77</accession>
<keyword evidence="4 5" id="KW-0119">Carbohydrate metabolism</keyword>
<feature type="binding site" evidence="8">
    <location>
        <position position="163"/>
    </location>
    <ligand>
        <name>Zn(2+)</name>
        <dbReference type="ChEBI" id="CHEBI:29105"/>
    </ligand>
</feature>
<dbReference type="PIRSF" id="PIRSF038994">
    <property type="entry name" value="NagA"/>
    <property type="match status" value="1"/>
</dbReference>
<dbReference type="Gene3D" id="2.30.40.10">
    <property type="entry name" value="Urease, subunit C, domain 1"/>
    <property type="match status" value="1"/>
</dbReference>
<dbReference type="Pfam" id="PF01979">
    <property type="entry name" value="Amidohydro_1"/>
    <property type="match status" value="1"/>
</dbReference>
<feature type="active site" description="Proton donor/acceptor" evidence="6">
    <location>
        <position position="322"/>
    </location>
</feature>
<proteinExistence type="inferred from homology"/>
<evidence type="ECO:0000256" key="3">
    <source>
        <dbReference type="ARBA" id="ARBA00022801"/>
    </source>
</evidence>
<dbReference type="GO" id="GO:0046872">
    <property type="term" value="F:metal ion binding"/>
    <property type="evidence" value="ECO:0007669"/>
    <property type="project" value="UniProtKB-KW"/>
</dbReference>
<feature type="binding site" evidence="8">
    <location>
        <position position="229"/>
    </location>
    <ligand>
        <name>Zn(2+)</name>
        <dbReference type="ChEBI" id="CHEBI:29105"/>
    </ligand>
</feature>
<dbReference type="PANTHER" id="PTHR11113">
    <property type="entry name" value="N-ACETYLGLUCOSAMINE-6-PHOSPHATE DEACETYLASE"/>
    <property type="match status" value="1"/>
</dbReference>
<dbReference type="InterPro" id="IPR011059">
    <property type="entry name" value="Metal-dep_hydrolase_composite"/>
</dbReference>
<evidence type="ECO:0000313" key="11">
    <source>
        <dbReference type="Proteomes" id="UP001281731"/>
    </source>
</evidence>
<keyword evidence="3 5" id="KW-0378">Hydrolase</keyword>
<evidence type="ECO:0000256" key="7">
    <source>
        <dbReference type="PIRSR" id="PIRSR038994-2"/>
    </source>
</evidence>
<feature type="domain" description="Amidohydrolase-related" evidence="9">
    <location>
        <begin position="87"/>
        <end position="424"/>
    </location>
</feature>
<dbReference type="Proteomes" id="UP001281731">
    <property type="component" value="Unassembled WGS sequence"/>
</dbReference>
<sequence length="429" mass="45605">MAMVIERGQIVVSSGIIDDGVCAWEGDEIIFVGEVEHFQALVAKGSVTCEENRTVAAVYRRNNKEKTSAGGATVPDNVTLPAPTRNIIMPGLVDEHVHGGGGVSFPDATTLGDIERGAHEHFRNGTTSIGAAMTTMSVRRMEITAGLLADAADKGVISQIMIEGPFLSHQRAGAQNPAHIIEPSVQVADRIINATRGYAYGMAFAPEIEGADAVVSHIIGRGLIPTWGHTHCMAQDAHGLNDYAVGLLRERGSARVPVVNHLFNAMRELRHRSPGPIGEFLAAAARDEAMVEFIADGKHVSMGLVRNIIDILGPDRVCLISDAIAAAGMPDGTYELGGLQTNVVEGIARLRGGNLAGGTWFLLDIVRALYESGVRLVDCVQMATMNPARVMGLENVGELAVGKRADVLVCGSEGLDLLKVYRAGREVPR</sequence>
<dbReference type="GO" id="GO:0008448">
    <property type="term" value="F:N-acetylglucosamine-6-phosphate deacetylase activity"/>
    <property type="evidence" value="ECO:0007669"/>
    <property type="project" value="InterPro"/>
</dbReference>
<comment type="cofactor">
    <cofactor evidence="8">
        <name>a divalent metal cation</name>
        <dbReference type="ChEBI" id="CHEBI:60240"/>
    </cofactor>
    <text evidence="8">Binds 1 divalent metal cation per subunit.</text>
</comment>
<keyword evidence="2 8" id="KW-0479">Metal-binding</keyword>
<feature type="binding site" evidence="7">
    <location>
        <begin position="264"/>
        <end position="265"/>
    </location>
    <ligand>
        <name>substrate</name>
    </ligand>
</feature>
<organism evidence="10 11">
    <name type="scientific">Actinotignum urinale</name>
    <dbReference type="NCBI Taxonomy" id="190146"/>
    <lineage>
        <taxon>Bacteria</taxon>
        <taxon>Bacillati</taxon>
        <taxon>Actinomycetota</taxon>
        <taxon>Actinomycetes</taxon>
        <taxon>Actinomycetales</taxon>
        <taxon>Actinomycetaceae</taxon>
        <taxon>Actinotignum</taxon>
    </lineage>
</organism>
<feature type="binding site" evidence="8">
    <location>
        <position position="261"/>
    </location>
    <ligand>
        <name>Zn(2+)</name>
        <dbReference type="ChEBI" id="CHEBI:29105"/>
    </ligand>
</feature>
<feature type="binding site" evidence="7">
    <location>
        <position position="272"/>
    </location>
    <ligand>
        <name>substrate</name>
    </ligand>
</feature>
<dbReference type="RefSeq" id="WP_320756612.1">
    <property type="nucleotide sequence ID" value="NZ_CP171105.1"/>
</dbReference>
<evidence type="ECO:0000259" key="9">
    <source>
        <dbReference type="Pfam" id="PF01979"/>
    </source>
</evidence>
<name>A0AAW9HU77_9ACTO</name>
<dbReference type="EMBL" id="JAWNGC010000006">
    <property type="protein sequence ID" value="MDY5155263.1"/>
    <property type="molecule type" value="Genomic_DNA"/>
</dbReference>
<dbReference type="InterPro" id="IPR006680">
    <property type="entry name" value="Amidohydro-rel"/>
</dbReference>
<evidence type="ECO:0000256" key="8">
    <source>
        <dbReference type="PIRSR" id="PIRSR038994-3"/>
    </source>
</evidence>
<dbReference type="InterPro" id="IPR032466">
    <property type="entry name" value="Metal_Hydrolase"/>
</dbReference>
<evidence type="ECO:0000256" key="2">
    <source>
        <dbReference type="ARBA" id="ARBA00022723"/>
    </source>
</evidence>
<evidence type="ECO:0000256" key="5">
    <source>
        <dbReference type="PIRNR" id="PIRNR038994"/>
    </source>
</evidence>
<reference evidence="10" key="1">
    <citation type="submission" date="2023-10" db="EMBL/GenBank/DDBJ databases">
        <title>Whole Genome based description of the genera Actinobaculum and Actinotignum reveals a complex phylogenetic relationship within the species included in the genus Actinotignum.</title>
        <authorList>
            <person name="Jensen C.S."/>
            <person name="Dargis R."/>
            <person name="Kemp M."/>
            <person name="Christensen J.J."/>
        </authorList>
    </citation>
    <scope>NUCLEOTIDE SEQUENCE</scope>
    <source>
        <strain evidence="10">SLA_B511</strain>
    </source>
</reference>
<dbReference type="AlphaFoldDB" id="A0AAW9HU77"/>
<gene>
    <name evidence="10" type="ORF">R6G80_05925</name>
</gene>
<comment type="similarity">
    <text evidence="1 5">Belongs to the metallo-dependent hydrolases superfamily. NagA family.</text>
</comment>
<evidence type="ECO:0000313" key="10">
    <source>
        <dbReference type="EMBL" id="MDY5155263.1"/>
    </source>
</evidence>
<dbReference type="InterPro" id="IPR003764">
    <property type="entry name" value="GlcNAc_6-P_deAcase"/>
</dbReference>
<comment type="caution">
    <text evidence="10">The sequence shown here is derived from an EMBL/GenBank/DDBJ whole genome shotgun (WGS) entry which is preliminary data.</text>
</comment>
<feature type="binding site" evidence="7">
    <location>
        <begin position="355"/>
        <end position="357"/>
    </location>
    <ligand>
        <name>substrate</name>
    </ligand>
</feature>
<feature type="binding site" evidence="7">
    <location>
        <position position="174"/>
    </location>
    <ligand>
        <name>substrate</name>
    </ligand>
</feature>
<dbReference type="GO" id="GO:0006046">
    <property type="term" value="P:N-acetylglucosamine catabolic process"/>
    <property type="evidence" value="ECO:0007669"/>
    <property type="project" value="TreeGrafter"/>
</dbReference>
<dbReference type="SUPFAM" id="SSF51556">
    <property type="entry name" value="Metallo-dependent hydrolases"/>
    <property type="match status" value="1"/>
</dbReference>
<evidence type="ECO:0000256" key="1">
    <source>
        <dbReference type="ARBA" id="ARBA00010716"/>
    </source>
</evidence>
<feature type="binding site" evidence="7">
    <location>
        <position position="299"/>
    </location>
    <ligand>
        <name>substrate</name>
    </ligand>
</feature>
<dbReference type="PANTHER" id="PTHR11113:SF14">
    <property type="entry name" value="N-ACETYLGLUCOSAMINE-6-PHOSPHATE DEACETYLASE"/>
    <property type="match status" value="1"/>
</dbReference>
<evidence type="ECO:0000256" key="4">
    <source>
        <dbReference type="ARBA" id="ARBA00023277"/>
    </source>
</evidence>
<dbReference type="Gene3D" id="3.20.20.140">
    <property type="entry name" value="Metal-dependent hydrolases"/>
    <property type="match status" value="1"/>
</dbReference>
<protein>
    <submittedName>
        <fullName evidence="10">Amidohydrolase family protein</fullName>
    </submittedName>
</protein>